<accession>F1Z474</accession>
<dbReference type="HOGENOM" id="CLU_202558_0_0_5"/>
<evidence type="ECO:0008006" key="3">
    <source>
        <dbReference type="Google" id="ProtNLM"/>
    </source>
</evidence>
<gene>
    <name evidence="1" type="ORF">Y88_2774</name>
</gene>
<dbReference type="Proteomes" id="UP000004728">
    <property type="component" value="Unassembled WGS sequence"/>
</dbReference>
<comment type="caution">
    <text evidence="1">The sequence shown here is derived from an EMBL/GenBank/DDBJ whole genome shotgun (WGS) entry which is preliminary data.</text>
</comment>
<sequence length="55" mass="6264">MAQQSGWPEGRIRRLISTRRLRHMKIDGLILLPETAIEEFTAAHMVEPEAVSPSH</sequence>
<keyword evidence="2" id="KW-1185">Reference proteome</keyword>
<protein>
    <recommendedName>
        <fullName evidence="3">Helix-turn-helix domain-containing protein</fullName>
    </recommendedName>
</protein>
<dbReference type="InParanoid" id="F1Z474"/>
<evidence type="ECO:0000313" key="1">
    <source>
        <dbReference type="EMBL" id="EGD60484.1"/>
    </source>
</evidence>
<proteinExistence type="predicted"/>
<dbReference type="EMBL" id="AEWJ01000018">
    <property type="protein sequence ID" value="EGD60484.1"/>
    <property type="molecule type" value="Genomic_DNA"/>
</dbReference>
<dbReference type="STRING" id="983920.Y88_2774"/>
<dbReference type="AlphaFoldDB" id="F1Z474"/>
<evidence type="ECO:0000313" key="2">
    <source>
        <dbReference type="Proteomes" id="UP000004728"/>
    </source>
</evidence>
<reference evidence="1 2" key="1">
    <citation type="journal article" date="2012" name="J. Bacteriol.">
        <title>Draft Genome Sequence of Novosphingobium nitrogenifigens Y88T.</title>
        <authorList>
            <person name="Strabala T.J."/>
            <person name="Macdonald L."/>
            <person name="Liu V."/>
            <person name="Smit A.M."/>
        </authorList>
    </citation>
    <scope>NUCLEOTIDE SEQUENCE [LARGE SCALE GENOMIC DNA]</scope>
    <source>
        <strain evidence="1 2">DSM 19370</strain>
    </source>
</reference>
<name>F1Z474_9SPHN</name>
<organism evidence="1 2">
    <name type="scientific">Novosphingobium nitrogenifigens DSM 19370</name>
    <dbReference type="NCBI Taxonomy" id="983920"/>
    <lineage>
        <taxon>Bacteria</taxon>
        <taxon>Pseudomonadati</taxon>
        <taxon>Pseudomonadota</taxon>
        <taxon>Alphaproteobacteria</taxon>
        <taxon>Sphingomonadales</taxon>
        <taxon>Sphingomonadaceae</taxon>
        <taxon>Novosphingobium</taxon>
    </lineage>
</organism>